<dbReference type="HOGENOM" id="CLU_1720190_0_0_4"/>
<sequence>MHSSYIAGAPASPFQHPPRWQFPSDHFLKEFGICPADADARNDDDNLENENVSGGQAFPDAGKHPREKQPETPPPQDPDVLDQPNPPTADPDYRQHPPETVTPDPHKGYPPTDPAPTEPQPEIIDEKPDTPAKDIPEVAPPPGGFVIRENAK</sequence>
<feature type="compositionally biased region" description="Basic and acidic residues" evidence="1">
    <location>
        <begin position="61"/>
        <end position="70"/>
    </location>
</feature>
<dbReference type="EMBL" id="CP001674">
    <property type="protein sequence ID" value="ACT51807.1"/>
    <property type="molecule type" value="Genomic_DNA"/>
</dbReference>
<reference evidence="3" key="1">
    <citation type="submission" date="2009-07" db="EMBL/GenBank/DDBJ databases">
        <title>Complete sequence of chromosome of Methylovorus sp. SIP3-4.</title>
        <authorList>
            <person name="Lucas S."/>
            <person name="Copeland A."/>
            <person name="Lapidus A."/>
            <person name="Glavina del Rio T."/>
            <person name="Tice H."/>
            <person name="Bruce D."/>
            <person name="Goodwin L."/>
            <person name="Pitluck S."/>
            <person name="Clum A."/>
            <person name="Larimer F."/>
            <person name="Land M."/>
            <person name="Hauser L."/>
            <person name="Kyrpides N."/>
            <person name="Mikhailova N."/>
            <person name="Kayluzhnaya M."/>
            <person name="Chistoserdova L."/>
        </authorList>
    </citation>
    <scope>NUCLEOTIDE SEQUENCE [LARGE SCALE GENOMIC DNA]</scope>
    <source>
        <strain evidence="3">SIP3-4</strain>
    </source>
</reference>
<feature type="region of interest" description="Disordered" evidence="1">
    <location>
        <begin position="1"/>
        <end position="23"/>
    </location>
</feature>
<reference evidence="2 3" key="2">
    <citation type="journal article" date="2011" name="J. Bacteriol.">
        <title>Genomes of three methylotrophs from a single niche uncover genetic and metabolic divergence of Methylophilaceae.</title>
        <authorList>
            <person name="Lapidus A."/>
            <person name="Clum A."/>
            <person name="Labutti K."/>
            <person name="Kaluzhnaya M.G."/>
            <person name="Lim S."/>
            <person name="Beck D.A."/>
            <person name="Glavina Del Rio T."/>
            <person name="Nolan M."/>
            <person name="Mavromatis K."/>
            <person name="Huntemann M."/>
            <person name="Lucas S."/>
            <person name="Lidstrom M.E."/>
            <person name="Ivanova N."/>
            <person name="Chistoserdova L."/>
        </authorList>
    </citation>
    <scope>NUCLEOTIDE SEQUENCE [LARGE SCALE GENOMIC DNA]</scope>
    <source>
        <strain evidence="2 3">SIP3-4</strain>
    </source>
</reference>
<evidence type="ECO:0000313" key="2">
    <source>
        <dbReference type="EMBL" id="ACT51807.1"/>
    </source>
</evidence>
<feature type="compositionally biased region" description="Basic and acidic residues" evidence="1">
    <location>
        <begin position="124"/>
        <end position="136"/>
    </location>
</feature>
<organism evidence="2 3">
    <name type="scientific">Methylovorus glucosotrophus (strain SIP3-4)</name>
    <dbReference type="NCBI Taxonomy" id="582744"/>
    <lineage>
        <taxon>Bacteria</taxon>
        <taxon>Pseudomonadati</taxon>
        <taxon>Pseudomonadota</taxon>
        <taxon>Betaproteobacteria</taxon>
        <taxon>Nitrosomonadales</taxon>
        <taxon>Methylophilaceae</taxon>
        <taxon>Methylovorus</taxon>
    </lineage>
</organism>
<dbReference type="Proteomes" id="UP000002743">
    <property type="component" value="Chromosome"/>
</dbReference>
<accession>C6XB37</accession>
<proteinExistence type="predicted"/>
<dbReference type="RefSeq" id="WP_015831049.1">
    <property type="nucleotide sequence ID" value="NC_012969.1"/>
</dbReference>
<keyword evidence="3" id="KW-1185">Reference proteome</keyword>
<evidence type="ECO:0000256" key="1">
    <source>
        <dbReference type="SAM" id="MobiDB-lite"/>
    </source>
</evidence>
<name>C6XB37_METGS</name>
<dbReference type="STRING" id="582744.Msip34_2570"/>
<protein>
    <submittedName>
        <fullName evidence="2">Uncharacterized protein</fullName>
    </submittedName>
</protein>
<feature type="region of interest" description="Disordered" evidence="1">
    <location>
        <begin position="36"/>
        <end position="152"/>
    </location>
</feature>
<dbReference type="KEGG" id="mei:Msip34_2570"/>
<evidence type="ECO:0000313" key="3">
    <source>
        <dbReference type="Proteomes" id="UP000002743"/>
    </source>
</evidence>
<dbReference type="AlphaFoldDB" id="C6XB37"/>
<gene>
    <name evidence="2" type="ordered locus">Msip34_2570</name>
</gene>